<gene>
    <name evidence="7" type="ORF">ACFOOQ_00435</name>
</gene>
<evidence type="ECO:0000256" key="3">
    <source>
        <dbReference type="ARBA" id="ARBA00022692"/>
    </source>
</evidence>
<evidence type="ECO:0000256" key="4">
    <source>
        <dbReference type="ARBA" id="ARBA00022989"/>
    </source>
</evidence>
<evidence type="ECO:0000256" key="6">
    <source>
        <dbReference type="RuleBase" id="RU363076"/>
    </source>
</evidence>
<proteinExistence type="inferred from homology"/>
<keyword evidence="3 6" id="KW-0812">Transmembrane</keyword>
<dbReference type="Proteomes" id="UP001595711">
    <property type="component" value="Unassembled WGS sequence"/>
</dbReference>
<dbReference type="Pfam" id="PF02104">
    <property type="entry name" value="SURF1"/>
    <property type="match status" value="1"/>
</dbReference>
<dbReference type="PANTHER" id="PTHR23427">
    <property type="entry name" value="SURFEIT LOCUS PROTEIN"/>
    <property type="match status" value="1"/>
</dbReference>
<dbReference type="PANTHER" id="PTHR23427:SF2">
    <property type="entry name" value="SURFEIT LOCUS PROTEIN 1"/>
    <property type="match status" value="1"/>
</dbReference>
<dbReference type="InterPro" id="IPR045214">
    <property type="entry name" value="Surf1/Surf4"/>
</dbReference>
<feature type="transmembrane region" description="Helical" evidence="6">
    <location>
        <begin position="229"/>
        <end position="250"/>
    </location>
</feature>
<dbReference type="PROSITE" id="PS50895">
    <property type="entry name" value="SURF1"/>
    <property type="match status" value="1"/>
</dbReference>
<name>A0ABV7V9Y4_9PROT</name>
<dbReference type="RefSeq" id="WP_379720111.1">
    <property type="nucleotide sequence ID" value="NZ_JBHRYJ010000001.1"/>
</dbReference>
<dbReference type="InterPro" id="IPR002994">
    <property type="entry name" value="Surf1/Shy1"/>
</dbReference>
<keyword evidence="6" id="KW-1003">Cell membrane</keyword>
<dbReference type="CDD" id="cd06662">
    <property type="entry name" value="SURF1"/>
    <property type="match status" value="1"/>
</dbReference>
<comment type="caution">
    <text evidence="6">Lacks conserved residue(s) required for the propagation of feature annotation.</text>
</comment>
<keyword evidence="8" id="KW-1185">Reference proteome</keyword>
<evidence type="ECO:0000256" key="1">
    <source>
        <dbReference type="ARBA" id="ARBA00004370"/>
    </source>
</evidence>
<organism evidence="7 8">
    <name type="scientific">Ferrovibrio xuzhouensis</name>
    <dbReference type="NCBI Taxonomy" id="1576914"/>
    <lineage>
        <taxon>Bacteria</taxon>
        <taxon>Pseudomonadati</taxon>
        <taxon>Pseudomonadota</taxon>
        <taxon>Alphaproteobacteria</taxon>
        <taxon>Rhodospirillales</taxon>
        <taxon>Rhodospirillaceae</taxon>
        <taxon>Ferrovibrio</taxon>
    </lineage>
</organism>
<reference evidence="8" key="1">
    <citation type="journal article" date="2019" name="Int. J. Syst. Evol. Microbiol.">
        <title>The Global Catalogue of Microorganisms (GCM) 10K type strain sequencing project: providing services to taxonomists for standard genome sequencing and annotation.</title>
        <authorList>
            <consortium name="The Broad Institute Genomics Platform"/>
            <consortium name="The Broad Institute Genome Sequencing Center for Infectious Disease"/>
            <person name="Wu L."/>
            <person name="Ma J."/>
        </authorList>
    </citation>
    <scope>NUCLEOTIDE SEQUENCE [LARGE SCALE GENOMIC DNA]</scope>
    <source>
        <strain evidence="8">KCTC 42182</strain>
    </source>
</reference>
<keyword evidence="5 6" id="KW-0472">Membrane</keyword>
<keyword evidence="4 6" id="KW-1133">Transmembrane helix</keyword>
<comment type="similarity">
    <text evidence="2 6">Belongs to the SURF1 family.</text>
</comment>
<dbReference type="EMBL" id="JBHRYJ010000001">
    <property type="protein sequence ID" value="MFC3673990.1"/>
    <property type="molecule type" value="Genomic_DNA"/>
</dbReference>
<sequence>MIRPALRQAAMVRAGRGWSRPSRRLIVLTVFAVLGIALLSALGVWQVERRAWKLGLIDRVDQRVHAAPVVAPGPADWPAVTRARDEYLRVTASGRFLNDRETLIRAATELGSGYWVLTPFRVDAGFTLLVNRGFVPPDRRDPDSRRSEQVTGETQVTGLLRISEPGGGFLRKNDPAQDRWYSRDVAAIAGARGLPDVAPYFVDAAAGTAGPGDWPRGGLTVIAFPNNHLVYAITWFGLALMLSCAIVFAWREEGRHDGRHSPND</sequence>
<comment type="caution">
    <text evidence="7">The sequence shown here is derived from an EMBL/GenBank/DDBJ whole genome shotgun (WGS) entry which is preliminary data.</text>
</comment>
<protein>
    <recommendedName>
        <fullName evidence="6">SURF1-like protein</fullName>
    </recommendedName>
</protein>
<evidence type="ECO:0000256" key="2">
    <source>
        <dbReference type="ARBA" id="ARBA00007165"/>
    </source>
</evidence>
<evidence type="ECO:0000256" key="5">
    <source>
        <dbReference type="ARBA" id="ARBA00023136"/>
    </source>
</evidence>
<accession>A0ABV7V9Y4</accession>
<evidence type="ECO:0000313" key="8">
    <source>
        <dbReference type="Proteomes" id="UP001595711"/>
    </source>
</evidence>
<comment type="subcellular location">
    <subcellularLocation>
        <location evidence="6">Cell membrane</location>
        <topology evidence="6">Multi-pass membrane protein</topology>
    </subcellularLocation>
    <subcellularLocation>
        <location evidence="1">Membrane</location>
    </subcellularLocation>
</comment>
<evidence type="ECO:0000313" key="7">
    <source>
        <dbReference type="EMBL" id="MFC3673990.1"/>
    </source>
</evidence>